<dbReference type="Proteomes" id="UP000294599">
    <property type="component" value="Unassembled WGS sequence"/>
</dbReference>
<evidence type="ECO:0000313" key="3">
    <source>
        <dbReference type="Proteomes" id="UP000294599"/>
    </source>
</evidence>
<dbReference type="Pfam" id="PF12872">
    <property type="entry name" value="OST-HTH"/>
    <property type="match status" value="1"/>
</dbReference>
<feature type="domain" description="HTH OST-type" evidence="1">
    <location>
        <begin position="189"/>
        <end position="269"/>
    </location>
</feature>
<dbReference type="RefSeq" id="WP_123522666.1">
    <property type="nucleotide sequence ID" value="NZ_JBHLWF010000007.1"/>
</dbReference>
<dbReference type="CDD" id="cd11297">
    <property type="entry name" value="PIN_LabA-like_N_1"/>
    <property type="match status" value="1"/>
</dbReference>
<dbReference type="PANTHER" id="PTHR35811:SF1">
    <property type="entry name" value="HTH OST-TYPE DOMAIN-CONTAINING PROTEIN"/>
    <property type="match status" value="1"/>
</dbReference>
<dbReference type="CDD" id="cd10146">
    <property type="entry name" value="LabA_like_C"/>
    <property type="match status" value="1"/>
</dbReference>
<reference evidence="2 3" key="1">
    <citation type="submission" date="2019-03" db="EMBL/GenBank/DDBJ databases">
        <title>Genomic Encyclopedia of Type Strains, Phase IV (KMG-IV): sequencing the most valuable type-strain genomes for metagenomic binning, comparative biology and taxonomic classification.</title>
        <authorList>
            <person name="Goeker M."/>
        </authorList>
    </citation>
    <scope>NUCLEOTIDE SEQUENCE [LARGE SCALE GENOMIC DNA]</scope>
    <source>
        <strain evidence="2 3">DSM 21944</strain>
    </source>
</reference>
<keyword evidence="3" id="KW-1185">Reference proteome</keyword>
<evidence type="ECO:0000313" key="2">
    <source>
        <dbReference type="EMBL" id="TCT00339.1"/>
    </source>
</evidence>
<dbReference type="EMBL" id="SMAF01000003">
    <property type="protein sequence ID" value="TCT00339.1"/>
    <property type="molecule type" value="Genomic_DNA"/>
</dbReference>
<dbReference type="InterPro" id="IPR021139">
    <property type="entry name" value="NYN"/>
</dbReference>
<comment type="caution">
    <text evidence="2">The sequence shown here is derived from an EMBL/GenBank/DDBJ whole genome shotgun (WGS) entry which is preliminary data.</text>
</comment>
<dbReference type="PANTHER" id="PTHR35811">
    <property type="entry name" value="SLR1870 PROTEIN"/>
    <property type="match status" value="1"/>
</dbReference>
<gene>
    <name evidence="2" type="ORF">EDC25_103107</name>
</gene>
<dbReference type="OrthoDB" id="9783963at2"/>
<protein>
    <submittedName>
        <fullName evidence="2">OST-HTH/LOTUS domain-containing protein</fullName>
    </submittedName>
</protein>
<sequence length="289" mass="31429">MPRDRRDADDLAVDQLRLALLVDADNASPAVIEGVLAEVARFGIASVRRLYGDWTSQRHAGWKKVLLDHSLAPVQQFAYTTGKNATDSAMIIDAMDLMYTRRFGGFCLVSSDSDFTRLAQRLREEGLLVLGFGERKTPAPFVAACDKFIYTEVLTAGRDAPAAATSGESDGDAAPVAADSAIARPAAQKAPVPFDLIERAIGESDDDDGWAHLGPVGGYLTKVRPDFDPRLYGFKKLSDLLRAHPQRYELRELVQDGAGSRMIHVRLARPVKKAAPARRGRAAKKATAP</sequence>
<name>A0A4S3KXV1_9GAMM</name>
<dbReference type="AlphaFoldDB" id="A0A4S3KXV1"/>
<evidence type="ECO:0000259" key="1">
    <source>
        <dbReference type="PROSITE" id="PS51644"/>
    </source>
</evidence>
<dbReference type="Gene3D" id="3.30.420.610">
    <property type="entry name" value="LOTUS domain-like"/>
    <property type="match status" value="1"/>
</dbReference>
<organism evidence="2 3">
    <name type="scientific">Pseudofulvimonas gallinarii</name>
    <dbReference type="NCBI Taxonomy" id="634155"/>
    <lineage>
        <taxon>Bacteria</taxon>
        <taxon>Pseudomonadati</taxon>
        <taxon>Pseudomonadota</taxon>
        <taxon>Gammaproteobacteria</taxon>
        <taxon>Lysobacterales</taxon>
        <taxon>Rhodanobacteraceae</taxon>
        <taxon>Pseudofulvimonas</taxon>
    </lineage>
</organism>
<proteinExistence type="predicted"/>
<dbReference type="GO" id="GO:0004540">
    <property type="term" value="F:RNA nuclease activity"/>
    <property type="evidence" value="ECO:0007669"/>
    <property type="project" value="InterPro"/>
</dbReference>
<dbReference type="Gene3D" id="3.40.50.1010">
    <property type="entry name" value="5'-nuclease"/>
    <property type="match status" value="1"/>
</dbReference>
<dbReference type="PROSITE" id="PS51644">
    <property type="entry name" value="HTH_OST"/>
    <property type="match status" value="1"/>
</dbReference>
<dbReference type="InterPro" id="IPR041966">
    <property type="entry name" value="LOTUS-like"/>
</dbReference>
<accession>A0A4S3KXV1</accession>
<dbReference type="Pfam" id="PF01936">
    <property type="entry name" value="NYN"/>
    <property type="match status" value="1"/>
</dbReference>
<dbReference type="InterPro" id="IPR025605">
    <property type="entry name" value="OST-HTH/LOTUS_dom"/>
</dbReference>